<dbReference type="InterPro" id="IPR036390">
    <property type="entry name" value="WH_DNA-bd_sf"/>
</dbReference>
<dbReference type="InterPro" id="IPR011991">
    <property type="entry name" value="ArsR-like_HTH"/>
</dbReference>
<proteinExistence type="predicted"/>
<gene>
    <name evidence="5" type="ORF">ACFSW7_11780</name>
</gene>
<dbReference type="Pfam" id="PF01022">
    <property type="entry name" value="HTH_5"/>
    <property type="match status" value="1"/>
</dbReference>
<dbReference type="PROSITE" id="PS50987">
    <property type="entry name" value="HTH_ARSR_2"/>
    <property type="match status" value="1"/>
</dbReference>
<dbReference type="InterPro" id="IPR036388">
    <property type="entry name" value="WH-like_DNA-bd_sf"/>
</dbReference>
<dbReference type="CDD" id="cd00090">
    <property type="entry name" value="HTH_ARSR"/>
    <property type="match status" value="1"/>
</dbReference>
<evidence type="ECO:0000313" key="5">
    <source>
        <dbReference type="EMBL" id="MFD2759055.1"/>
    </source>
</evidence>
<dbReference type="PANTHER" id="PTHR43132:SF2">
    <property type="entry name" value="ARSENICAL RESISTANCE OPERON REPRESSOR ARSR-RELATED"/>
    <property type="match status" value="1"/>
</dbReference>
<evidence type="ECO:0000256" key="1">
    <source>
        <dbReference type="ARBA" id="ARBA00023015"/>
    </source>
</evidence>
<dbReference type="NCBIfam" id="NF033788">
    <property type="entry name" value="HTH_metalloreg"/>
    <property type="match status" value="1"/>
</dbReference>
<dbReference type="PRINTS" id="PR00778">
    <property type="entry name" value="HTHARSR"/>
</dbReference>
<keyword evidence="3" id="KW-0804">Transcription</keyword>
<evidence type="ECO:0000256" key="2">
    <source>
        <dbReference type="ARBA" id="ARBA00023125"/>
    </source>
</evidence>
<keyword evidence="1" id="KW-0805">Transcription regulation</keyword>
<accession>A0ABW5V374</accession>
<reference evidence="6" key="1">
    <citation type="journal article" date="2019" name="Int. J. Syst. Evol. Microbiol.">
        <title>The Global Catalogue of Microorganisms (GCM) 10K type strain sequencing project: providing services to taxonomists for standard genome sequencing and annotation.</title>
        <authorList>
            <consortium name="The Broad Institute Genomics Platform"/>
            <consortium name="The Broad Institute Genome Sequencing Center for Infectious Disease"/>
            <person name="Wu L."/>
            <person name="Ma J."/>
        </authorList>
    </citation>
    <scope>NUCLEOTIDE SEQUENCE [LARGE SCALE GENOMIC DNA]</scope>
    <source>
        <strain evidence="6">TISTR 1514</strain>
    </source>
</reference>
<feature type="domain" description="HTH arsR-type" evidence="4">
    <location>
        <begin position="2"/>
        <end position="96"/>
    </location>
</feature>
<keyword evidence="6" id="KW-1185">Reference proteome</keyword>
<dbReference type="InterPro" id="IPR051011">
    <property type="entry name" value="Metal_resp_trans_reg"/>
</dbReference>
<comment type="caution">
    <text evidence="5">The sequence shown here is derived from an EMBL/GenBank/DDBJ whole genome shotgun (WGS) entry which is preliminary data.</text>
</comment>
<dbReference type="EMBL" id="JBHUNE010000008">
    <property type="protein sequence ID" value="MFD2759055.1"/>
    <property type="molecule type" value="Genomic_DNA"/>
</dbReference>
<dbReference type="Gene3D" id="1.10.10.10">
    <property type="entry name" value="Winged helix-like DNA-binding domain superfamily/Winged helix DNA-binding domain"/>
    <property type="match status" value="1"/>
</dbReference>
<evidence type="ECO:0000256" key="3">
    <source>
        <dbReference type="ARBA" id="ARBA00023163"/>
    </source>
</evidence>
<dbReference type="SMART" id="SM00418">
    <property type="entry name" value="HTH_ARSR"/>
    <property type="match status" value="1"/>
</dbReference>
<protein>
    <submittedName>
        <fullName evidence="5">ArsR/SmtB family transcription factor</fullName>
    </submittedName>
</protein>
<dbReference type="PANTHER" id="PTHR43132">
    <property type="entry name" value="ARSENICAL RESISTANCE OPERON REPRESSOR ARSR-RELATED"/>
    <property type="match status" value="1"/>
</dbReference>
<keyword evidence="2" id="KW-0238">DNA-binding</keyword>
<name>A0ABW5V374_9MICO</name>
<dbReference type="Proteomes" id="UP001597492">
    <property type="component" value="Unassembled WGS sequence"/>
</dbReference>
<sequence length="97" mass="10929">MHPDLAVTKAARLFKVLGSESRLRLLRRIREEPATVTALVEATSMSQPLVSQHLRMLREAELVRAVRHGRESVYELADLHVSHLIEDALEHVAEDVG</sequence>
<organism evidence="5 6">
    <name type="scientific">Gulosibacter faecalis</name>
    <dbReference type="NCBI Taxonomy" id="272240"/>
    <lineage>
        <taxon>Bacteria</taxon>
        <taxon>Bacillati</taxon>
        <taxon>Actinomycetota</taxon>
        <taxon>Actinomycetes</taxon>
        <taxon>Micrococcales</taxon>
        <taxon>Microbacteriaceae</taxon>
        <taxon>Gulosibacter</taxon>
    </lineage>
</organism>
<dbReference type="InterPro" id="IPR001845">
    <property type="entry name" value="HTH_ArsR_DNA-bd_dom"/>
</dbReference>
<dbReference type="RefSeq" id="WP_019617363.1">
    <property type="nucleotide sequence ID" value="NZ_JBHUNE010000008.1"/>
</dbReference>
<dbReference type="SUPFAM" id="SSF46785">
    <property type="entry name" value="Winged helix' DNA-binding domain"/>
    <property type="match status" value="1"/>
</dbReference>
<evidence type="ECO:0000313" key="6">
    <source>
        <dbReference type="Proteomes" id="UP001597492"/>
    </source>
</evidence>
<evidence type="ECO:0000259" key="4">
    <source>
        <dbReference type="PROSITE" id="PS50987"/>
    </source>
</evidence>